<name>A0A8J4F3K6_9CHLO</name>
<gene>
    <name evidence="2" type="ORF">Vafri_13669</name>
</gene>
<feature type="compositionally biased region" description="Low complexity" evidence="1">
    <location>
        <begin position="26"/>
        <end position="37"/>
    </location>
</feature>
<dbReference type="EMBL" id="BNCO01000032">
    <property type="protein sequence ID" value="GIL58682.1"/>
    <property type="molecule type" value="Genomic_DNA"/>
</dbReference>
<dbReference type="InterPro" id="IPR029063">
    <property type="entry name" value="SAM-dependent_MTases_sf"/>
</dbReference>
<keyword evidence="3" id="KW-1185">Reference proteome</keyword>
<organism evidence="2 3">
    <name type="scientific">Volvox africanus</name>
    <dbReference type="NCBI Taxonomy" id="51714"/>
    <lineage>
        <taxon>Eukaryota</taxon>
        <taxon>Viridiplantae</taxon>
        <taxon>Chlorophyta</taxon>
        <taxon>core chlorophytes</taxon>
        <taxon>Chlorophyceae</taxon>
        <taxon>CS clade</taxon>
        <taxon>Chlamydomonadales</taxon>
        <taxon>Volvocaceae</taxon>
        <taxon>Volvox</taxon>
    </lineage>
</organism>
<accession>A0A8J4F3K6</accession>
<evidence type="ECO:0000313" key="2">
    <source>
        <dbReference type="EMBL" id="GIL58682.1"/>
    </source>
</evidence>
<dbReference type="SUPFAM" id="SSF53335">
    <property type="entry name" value="S-adenosyl-L-methionine-dependent methyltransferases"/>
    <property type="match status" value="1"/>
</dbReference>
<comment type="caution">
    <text evidence="2">The sequence shown here is derived from an EMBL/GenBank/DDBJ whole genome shotgun (WGS) entry which is preliminary data.</text>
</comment>
<feature type="region of interest" description="Disordered" evidence="1">
    <location>
        <begin position="26"/>
        <end position="135"/>
    </location>
</feature>
<protein>
    <submittedName>
        <fullName evidence="2">Uncharacterized protein</fullName>
    </submittedName>
</protein>
<dbReference type="Proteomes" id="UP000747399">
    <property type="component" value="Unassembled WGS sequence"/>
</dbReference>
<dbReference type="Gene3D" id="3.40.50.150">
    <property type="entry name" value="Vaccinia Virus protein VP39"/>
    <property type="match status" value="1"/>
</dbReference>
<feature type="region of interest" description="Disordered" evidence="1">
    <location>
        <begin position="257"/>
        <end position="332"/>
    </location>
</feature>
<proteinExistence type="predicted"/>
<sequence>MALKTSLLITSEIRFFSGIGRSCCNNSRAAASRSGGAAHRRSPSPPPVPPPKRDSQPSGISQPRQGGGTQPTRRQGRSDVEFELPASRPPPHNTNTGSSGGGREKGPLEKGPLATRPRPQKERLQEGQQRRLQRRQEVVSCVSSVLSPAPTPQQQIGTVASARMDSTAVAPLASTPGALPAGYRMRPSINSGSDGNADGYGAAKQQQLPAPVDTLLSLLLHVVRPLDEAGFAYCAVRRTAAWLQGVSLPLRSRHYIRGSADDSNSTSSGRSAAGGGRNDSSQSSSRGGGGSDTTCDSSCESGVRSTPITSSHDLVVSPPPPPPPMTTATTTHQAVSIRAMHPAGGSDGGGDGGGVQEVRGELRPQQQQQTANGEGPPELELEVQWDQMQTIHDLFGEQGASAGPGWLWRTSPLRHLPGGSAFFTMTSPEVIARSGTTTTTTAGAATAPVATTTTEFTVATADVYTKPEGTTAIAGRNSIWNDASSHGEGSSGALVSSGPGGTPPLNPGGSKSEAVFARVTISCTYNTTLRARPDRLLITPRPPIPPLSTELGTVQLTASTQEPGDGRNGTADCSNTTDGMASGAVLGSFAVSCEGCPGADQPRLAVLTASTGPYDQERPSVGAPGVWSQSLYSVAVEAARSGDSELATAVRGALRNLQRELSAANTAAWGRDTAYDAWVARFGAPPAAATRLLRDPGLCLGPLLPYMTLPGSPPLEGLRVANLLGSHGHKAVALAALGASVVVVDASVGNAAYALALADAAGLADKVSYVVGDVAELRTRGPSEVHGVAALGVKPANPVSGVARATDSAAPPHPSLPAGQFDLVLMEMGVLHYFLDLDCLMRDVVAPLLRPGGRFLLREFHPVSTKLISSKGRKHKVKGDYFATQPLVPVDVAYSKYEELAVSTNATGPVPEPNLGVNEPDLGTGGRPTAFLRRWGLGEVVTAVCGGGLLALRLLDEDPGPRLDDAGLPKIFTLLAERV</sequence>
<feature type="compositionally biased region" description="Low complexity" evidence="1">
    <location>
        <begin position="257"/>
        <end position="271"/>
    </location>
</feature>
<feature type="compositionally biased region" description="Basic and acidic residues" evidence="1">
    <location>
        <begin position="119"/>
        <end position="135"/>
    </location>
</feature>
<feature type="region of interest" description="Disordered" evidence="1">
    <location>
        <begin position="480"/>
        <end position="511"/>
    </location>
</feature>
<feature type="compositionally biased region" description="Polar residues" evidence="1">
    <location>
        <begin position="303"/>
        <end position="312"/>
    </location>
</feature>
<evidence type="ECO:0000313" key="3">
    <source>
        <dbReference type="Proteomes" id="UP000747399"/>
    </source>
</evidence>
<evidence type="ECO:0000256" key="1">
    <source>
        <dbReference type="SAM" id="MobiDB-lite"/>
    </source>
</evidence>
<dbReference type="AlphaFoldDB" id="A0A8J4F3K6"/>
<reference evidence="2" key="1">
    <citation type="journal article" date="2021" name="Proc. Natl. Acad. Sci. U.S.A.">
        <title>Three genomes in the algal genus Volvox reveal the fate of a haploid sex-determining region after a transition to homothallism.</title>
        <authorList>
            <person name="Yamamoto K."/>
            <person name="Hamaji T."/>
            <person name="Kawai-Toyooka H."/>
            <person name="Matsuzaki R."/>
            <person name="Takahashi F."/>
            <person name="Nishimura Y."/>
            <person name="Kawachi M."/>
            <person name="Noguchi H."/>
            <person name="Minakuchi Y."/>
            <person name="Umen J.G."/>
            <person name="Toyoda A."/>
            <person name="Nozaki H."/>
        </authorList>
    </citation>
    <scope>NUCLEOTIDE SEQUENCE</scope>
    <source>
        <strain evidence="2">NIES-3780</strain>
    </source>
</reference>